<evidence type="ECO:0000256" key="6">
    <source>
        <dbReference type="ARBA" id="ARBA00023136"/>
    </source>
</evidence>
<keyword evidence="9" id="KW-1185">Reference proteome</keyword>
<organism evidence="8 9">
    <name type="scientific">Blastococcus deserti</name>
    <dbReference type="NCBI Taxonomy" id="2259033"/>
    <lineage>
        <taxon>Bacteria</taxon>
        <taxon>Bacillati</taxon>
        <taxon>Actinomycetota</taxon>
        <taxon>Actinomycetes</taxon>
        <taxon>Geodermatophilales</taxon>
        <taxon>Geodermatophilaceae</taxon>
        <taxon>Blastococcus</taxon>
    </lineage>
</organism>
<evidence type="ECO:0000256" key="3">
    <source>
        <dbReference type="ARBA" id="ARBA00022475"/>
    </source>
</evidence>
<protein>
    <submittedName>
        <fullName evidence="8">Cytochrome d ubiquinol oxidase subunit II</fullName>
        <ecNumber evidence="8">1.10.3.-</ecNumber>
    </submittedName>
</protein>
<dbReference type="EMBL" id="JBHUHP010000013">
    <property type="protein sequence ID" value="MFD2092631.1"/>
    <property type="molecule type" value="Genomic_DNA"/>
</dbReference>
<feature type="transmembrane region" description="Helical" evidence="7">
    <location>
        <begin position="58"/>
        <end position="76"/>
    </location>
</feature>
<evidence type="ECO:0000256" key="1">
    <source>
        <dbReference type="ARBA" id="ARBA00004651"/>
    </source>
</evidence>
<dbReference type="RefSeq" id="WP_376876910.1">
    <property type="nucleotide sequence ID" value="NZ_JBHUHP010000013.1"/>
</dbReference>
<keyword evidence="4 7" id="KW-0812">Transmembrane</keyword>
<keyword evidence="6 7" id="KW-0472">Membrane</keyword>
<reference evidence="9" key="1">
    <citation type="journal article" date="2019" name="Int. J. Syst. Evol. Microbiol.">
        <title>The Global Catalogue of Microorganisms (GCM) 10K type strain sequencing project: providing services to taxonomists for standard genome sequencing and annotation.</title>
        <authorList>
            <consortium name="The Broad Institute Genomics Platform"/>
            <consortium name="The Broad Institute Genome Sequencing Center for Infectious Disease"/>
            <person name="Wu L."/>
            <person name="Ma J."/>
        </authorList>
    </citation>
    <scope>NUCLEOTIDE SEQUENCE [LARGE SCALE GENOMIC DNA]</scope>
    <source>
        <strain evidence="9">JCM 3338</strain>
    </source>
</reference>
<evidence type="ECO:0000256" key="4">
    <source>
        <dbReference type="ARBA" id="ARBA00022692"/>
    </source>
</evidence>
<evidence type="ECO:0000256" key="2">
    <source>
        <dbReference type="ARBA" id="ARBA00007543"/>
    </source>
</evidence>
<evidence type="ECO:0000313" key="9">
    <source>
        <dbReference type="Proteomes" id="UP001597402"/>
    </source>
</evidence>
<comment type="similarity">
    <text evidence="2">Belongs to the cytochrome ubiquinol oxidase subunit 2 family.</text>
</comment>
<comment type="subcellular location">
    <subcellularLocation>
        <location evidence="1">Cell membrane</location>
        <topology evidence="1">Multi-pass membrane protein</topology>
    </subcellularLocation>
</comment>
<comment type="caution">
    <text evidence="8">The sequence shown here is derived from an EMBL/GenBank/DDBJ whole genome shotgun (WGS) entry which is preliminary data.</text>
</comment>
<evidence type="ECO:0000256" key="5">
    <source>
        <dbReference type="ARBA" id="ARBA00022989"/>
    </source>
</evidence>
<accession>A0ABW4XB14</accession>
<feature type="transmembrane region" description="Helical" evidence="7">
    <location>
        <begin position="96"/>
        <end position="121"/>
    </location>
</feature>
<keyword evidence="3" id="KW-1003">Cell membrane</keyword>
<gene>
    <name evidence="8" type="ORF">ACFSHS_13735</name>
</gene>
<dbReference type="Pfam" id="PF02322">
    <property type="entry name" value="Cyt_bd_oxida_II"/>
    <property type="match status" value="1"/>
</dbReference>
<dbReference type="Proteomes" id="UP001597402">
    <property type="component" value="Unassembled WGS sequence"/>
</dbReference>
<proteinExistence type="inferred from homology"/>
<keyword evidence="5 7" id="KW-1133">Transmembrane helix</keyword>
<evidence type="ECO:0000256" key="7">
    <source>
        <dbReference type="SAM" id="Phobius"/>
    </source>
</evidence>
<dbReference type="InterPro" id="IPR003317">
    <property type="entry name" value="Cyt-d_oxidase_su2"/>
</dbReference>
<keyword evidence="8" id="KW-0560">Oxidoreductase</keyword>
<name>A0ABW4XB14_9ACTN</name>
<sequence length="163" mass="16527">MRAVVTGAVGIAGLFVLRGDASLLFDGLTGRALPVVVLSVIAGLAGIVLVARRAYVPARLASGLAVAAILVGWGVAQYPYVLVPELTIEEAARGRATLTAMLIALLVGAVILLPALAYLYVFVPAGSSARSVAQVSTGAARAPSALSGVVPPWWPNDGVQGRS</sequence>
<dbReference type="EC" id="1.10.3.-" evidence="8"/>
<feature type="transmembrane region" description="Helical" evidence="7">
    <location>
        <begin position="31"/>
        <end position="51"/>
    </location>
</feature>
<dbReference type="GO" id="GO:0016491">
    <property type="term" value="F:oxidoreductase activity"/>
    <property type="evidence" value="ECO:0007669"/>
    <property type="project" value="UniProtKB-KW"/>
</dbReference>
<evidence type="ECO:0000313" key="8">
    <source>
        <dbReference type="EMBL" id="MFD2092631.1"/>
    </source>
</evidence>